<dbReference type="SUPFAM" id="SSF48557">
    <property type="entry name" value="L-aspartase-like"/>
    <property type="match status" value="1"/>
</dbReference>
<dbReference type="AlphaFoldDB" id="A0A4Q7J234"/>
<organism evidence="3 4">
    <name type="scientific">Amycolatopsis suaedae</name>
    <dbReference type="NCBI Taxonomy" id="2510978"/>
    <lineage>
        <taxon>Bacteria</taxon>
        <taxon>Bacillati</taxon>
        <taxon>Actinomycetota</taxon>
        <taxon>Actinomycetes</taxon>
        <taxon>Pseudonocardiales</taxon>
        <taxon>Pseudonocardiaceae</taxon>
        <taxon>Amycolatopsis</taxon>
    </lineage>
</organism>
<proteinExistence type="predicted"/>
<evidence type="ECO:0000313" key="4">
    <source>
        <dbReference type="Proteomes" id="UP000292003"/>
    </source>
</evidence>
<dbReference type="InterPro" id="IPR024083">
    <property type="entry name" value="Fumarase/histidase_N"/>
</dbReference>
<dbReference type="PANTHER" id="PTHR10362">
    <property type="entry name" value="HISTIDINE AMMONIA-LYASE"/>
    <property type="match status" value="1"/>
</dbReference>
<gene>
    <name evidence="3" type="ORF">EWH70_25970</name>
</gene>
<dbReference type="CDD" id="cd00332">
    <property type="entry name" value="PAL-HAL"/>
    <property type="match status" value="1"/>
</dbReference>
<feature type="signal peptide" evidence="2">
    <location>
        <begin position="1"/>
        <end position="23"/>
    </location>
</feature>
<dbReference type="Pfam" id="PF00221">
    <property type="entry name" value="Lyase_aromatic"/>
    <property type="match status" value="1"/>
</dbReference>
<dbReference type="RefSeq" id="WP_130478152.1">
    <property type="nucleotide sequence ID" value="NZ_SFCC01000014.1"/>
</dbReference>
<keyword evidence="4" id="KW-1185">Reference proteome</keyword>
<dbReference type="GO" id="GO:0016841">
    <property type="term" value="F:ammonia-lyase activity"/>
    <property type="evidence" value="ECO:0007669"/>
    <property type="project" value="UniProtKB-ARBA"/>
</dbReference>
<sequence length="560" mass="58695">MLKPTRLALAAVLLAATTQVAGGAPAPASSETVTVQLDGDHLDWPTLTRVLHADSVSVRLAPGARQKMAATRAGALRTVAAGERVYGWNQALGPNKDRPLTTDEQVEFQKRVLRSHAAGTGPALPPNVARLALVLRANTMARGAMGVRPELVDRLLSMVNAGIAPVMPEIGSLGTGDLQPMAAAGLSLIGEDNPVLRDGRQVAARMALRAAKLPETFTLEAGEALPLISGSSVLTARYADAIDRSGRALDSFTAGFALFLEATRAEQGAFDPRTHEERRIPEETEAARQIRAMVCGTQWMTDDGRRRSGEADPRIQDATSVRATPHILGALRQTLGTARETVVREANASTSNPLIFERPGGGYEFVMGGNWDGARIGHEIDSLNAQIADLGVLSEGLSGRLLDPKWSYGLPSNLAGGPVGLNSGMVQAQSMAAALIPEMQAAATPAGTLSRPVKGGQEDHNTMAMASMRGLAANLDRLDTVLGVQVMLGAQGIDLIRGTMGPLRLGEGTAAVHGVVRQRVTPLVDDRHLTPDVEKATALVRDGAFTAPVASAGRNSCAAA</sequence>
<keyword evidence="1 3" id="KW-0456">Lyase</keyword>
<protein>
    <submittedName>
        <fullName evidence="3">Aromatic amino acid lyase</fullName>
    </submittedName>
</protein>
<dbReference type="EMBL" id="SFCC01000014">
    <property type="protein sequence ID" value="RZQ60939.1"/>
    <property type="molecule type" value="Genomic_DNA"/>
</dbReference>
<evidence type="ECO:0000313" key="3">
    <source>
        <dbReference type="EMBL" id="RZQ60939.1"/>
    </source>
</evidence>
<dbReference type="OrthoDB" id="9806955at2"/>
<feature type="chain" id="PRO_5038721450" evidence="2">
    <location>
        <begin position="24"/>
        <end position="560"/>
    </location>
</feature>
<keyword evidence="2" id="KW-0732">Signal</keyword>
<accession>A0A4Q7J234</accession>
<dbReference type="InterPro" id="IPR008948">
    <property type="entry name" value="L-Aspartase-like"/>
</dbReference>
<dbReference type="Proteomes" id="UP000292003">
    <property type="component" value="Unassembled WGS sequence"/>
</dbReference>
<reference evidence="3 4" key="1">
    <citation type="submission" date="2019-02" db="EMBL/GenBank/DDBJ databases">
        <title>Draft genome sequence of Amycolatopsis sp. 8-3EHSu isolated from roots of Suaeda maritima.</title>
        <authorList>
            <person name="Duangmal K."/>
            <person name="Chantavorakit T."/>
        </authorList>
    </citation>
    <scope>NUCLEOTIDE SEQUENCE [LARGE SCALE GENOMIC DNA]</scope>
    <source>
        <strain evidence="3 4">8-3EHSu</strain>
    </source>
</reference>
<name>A0A4Q7J234_9PSEU</name>
<evidence type="ECO:0000256" key="2">
    <source>
        <dbReference type="SAM" id="SignalP"/>
    </source>
</evidence>
<dbReference type="InterPro" id="IPR001106">
    <property type="entry name" value="Aromatic_Lyase"/>
</dbReference>
<comment type="caution">
    <text evidence="3">The sequence shown here is derived from an EMBL/GenBank/DDBJ whole genome shotgun (WGS) entry which is preliminary data.</text>
</comment>
<dbReference type="Gene3D" id="1.20.200.10">
    <property type="entry name" value="Fumarase/aspartase (Central domain)"/>
    <property type="match status" value="1"/>
</dbReference>
<evidence type="ECO:0000256" key="1">
    <source>
        <dbReference type="ARBA" id="ARBA00023239"/>
    </source>
</evidence>
<dbReference type="Gene3D" id="1.10.275.10">
    <property type="entry name" value="Fumarase/aspartase (N-terminal domain)"/>
    <property type="match status" value="1"/>
</dbReference>